<gene>
    <name evidence="8" type="ORF">ACFFVI_11875</name>
</gene>
<feature type="active site" description="Charge relay system" evidence="5">
    <location>
        <position position="334"/>
    </location>
</feature>
<dbReference type="PANTHER" id="PTHR43806:SF11">
    <property type="entry name" value="CEREVISIN-RELATED"/>
    <property type="match status" value="1"/>
</dbReference>
<evidence type="ECO:0000256" key="5">
    <source>
        <dbReference type="PROSITE-ProRule" id="PRU01240"/>
    </source>
</evidence>
<dbReference type="Pfam" id="PF00082">
    <property type="entry name" value="Peptidase_S8"/>
    <property type="match status" value="1"/>
</dbReference>
<dbReference type="Proteomes" id="UP001589748">
    <property type="component" value="Unassembled WGS sequence"/>
</dbReference>
<dbReference type="Pfam" id="PF08310">
    <property type="entry name" value="LGFP"/>
    <property type="match status" value="4"/>
</dbReference>
<evidence type="ECO:0000259" key="7">
    <source>
        <dbReference type="Pfam" id="PF00082"/>
    </source>
</evidence>
<name>A0ABV5LUC5_9ACTN</name>
<feature type="region of interest" description="Disordered" evidence="6">
    <location>
        <begin position="1"/>
        <end position="21"/>
    </location>
</feature>
<dbReference type="InterPro" id="IPR000209">
    <property type="entry name" value="Peptidase_S8/S53_dom"/>
</dbReference>
<keyword evidence="4 5" id="KW-0720">Serine protease</keyword>
<dbReference type="PANTHER" id="PTHR43806">
    <property type="entry name" value="PEPTIDASE S8"/>
    <property type="match status" value="1"/>
</dbReference>
<reference evidence="8 9" key="1">
    <citation type="submission" date="2024-09" db="EMBL/GenBank/DDBJ databases">
        <authorList>
            <person name="Sun Q."/>
            <person name="Mori K."/>
        </authorList>
    </citation>
    <scope>NUCLEOTIDE SEQUENCE [LARGE SCALE GENOMIC DNA]</scope>
    <source>
        <strain evidence="8 9">TISTR 1856</strain>
    </source>
</reference>
<dbReference type="Gene3D" id="3.40.50.200">
    <property type="entry name" value="Peptidase S8/S53 domain"/>
    <property type="match status" value="1"/>
</dbReference>
<feature type="domain" description="Peptidase S8/S53" evidence="7">
    <location>
        <begin position="126"/>
        <end position="380"/>
    </location>
</feature>
<feature type="active site" description="Charge relay system" evidence="5">
    <location>
        <position position="135"/>
    </location>
</feature>
<proteinExistence type="inferred from homology"/>
<evidence type="ECO:0000313" key="9">
    <source>
        <dbReference type="Proteomes" id="UP001589748"/>
    </source>
</evidence>
<evidence type="ECO:0000256" key="2">
    <source>
        <dbReference type="ARBA" id="ARBA00022670"/>
    </source>
</evidence>
<protein>
    <submittedName>
        <fullName evidence="8">S8 family serine peptidase</fullName>
    </submittedName>
</protein>
<organism evidence="8 9">
    <name type="scientific">Kineococcus gynurae</name>
    <dbReference type="NCBI Taxonomy" id="452979"/>
    <lineage>
        <taxon>Bacteria</taxon>
        <taxon>Bacillati</taxon>
        <taxon>Actinomycetota</taxon>
        <taxon>Actinomycetes</taxon>
        <taxon>Kineosporiales</taxon>
        <taxon>Kineosporiaceae</taxon>
        <taxon>Kineococcus</taxon>
    </lineage>
</organism>
<dbReference type="InterPro" id="IPR023828">
    <property type="entry name" value="Peptidase_S8_Ser-AS"/>
</dbReference>
<dbReference type="InterPro" id="IPR015500">
    <property type="entry name" value="Peptidase_S8_subtilisin-rel"/>
</dbReference>
<evidence type="ECO:0000256" key="3">
    <source>
        <dbReference type="ARBA" id="ARBA00022801"/>
    </source>
</evidence>
<keyword evidence="9" id="KW-1185">Reference proteome</keyword>
<dbReference type="RefSeq" id="WP_380138741.1">
    <property type="nucleotide sequence ID" value="NZ_JBHLUI010000010.1"/>
</dbReference>
<comment type="caution">
    <text evidence="8">The sequence shown here is derived from an EMBL/GenBank/DDBJ whole genome shotgun (WGS) entry which is preliminary data.</text>
</comment>
<dbReference type="InterPro" id="IPR036852">
    <property type="entry name" value="Peptidase_S8/S53_dom_sf"/>
</dbReference>
<feature type="compositionally biased region" description="Basic and acidic residues" evidence="6">
    <location>
        <begin position="1"/>
        <end position="10"/>
    </location>
</feature>
<evidence type="ECO:0000256" key="6">
    <source>
        <dbReference type="SAM" id="MobiDB-lite"/>
    </source>
</evidence>
<dbReference type="SUPFAM" id="SSF52743">
    <property type="entry name" value="Subtilisin-like"/>
    <property type="match status" value="1"/>
</dbReference>
<dbReference type="InterPro" id="IPR013207">
    <property type="entry name" value="LGFP"/>
</dbReference>
<comment type="similarity">
    <text evidence="1 5">Belongs to the peptidase S8 family.</text>
</comment>
<dbReference type="PROSITE" id="PS00138">
    <property type="entry name" value="SUBTILASE_SER"/>
    <property type="match status" value="1"/>
</dbReference>
<dbReference type="EMBL" id="JBHMDM010000005">
    <property type="protein sequence ID" value="MFB9377664.1"/>
    <property type="molecule type" value="Genomic_DNA"/>
</dbReference>
<evidence type="ECO:0000313" key="8">
    <source>
        <dbReference type="EMBL" id="MFB9377664.1"/>
    </source>
</evidence>
<feature type="active site" description="Charge relay system" evidence="5">
    <location>
        <position position="166"/>
    </location>
</feature>
<evidence type="ECO:0000256" key="1">
    <source>
        <dbReference type="ARBA" id="ARBA00011073"/>
    </source>
</evidence>
<keyword evidence="3 5" id="KW-0378">Hydrolase</keyword>
<dbReference type="PROSITE" id="PS51892">
    <property type="entry name" value="SUBTILASE"/>
    <property type="match status" value="1"/>
</dbReference>
<evidence type="ECO:0000256" key="4">
    <source>
        <dbReference type="ARBA" id="ARBA00022825"/>
    </source>
</evidence>
<dbReference type="InterPro" id="IPR050131">
    <property type="entry name" value="Peptidase_S8_subtilisin-like"/>
</dbReference>
<keyword evidence="2 5" id="KW-0645">Protease</keyword>
<accession>A0ABV5LUC5</accession>
<sequence length="626" mass="63660">MRAERQDRGGTRGGARVRGAGRRGRVGLGGLTLGAALLATVGALPAHALEPVAVDVLRTDSGTPRISTVTVTGEAAADRLVDSLQSRGVAADVATTYRLSAVDPLLARATHLQTVRAPQAWGTTQGRGVVVAVLDSGVDATQPDLRGRVLAGANFADGPASDIGEHGTMVATVLAGGYDNGVGAAGVSPAVTVLPVRVCGSEECSSGAIANGIVWAADQGASVVNLSLGGPTTSRVVQEAVAYANRKGAVIVASAGNAGEDCRTAPDQNMCGNFVAYPASYPGVISVSAGDRDGVPVWAEHNSAVDLSAPGTSVVVGEPLMDGRYGYALADGTSFSAPMVSAAAALARAVAPRSTPDQVATWITSNAARQPNWPVGYGAGLLDVGATVAAASAATAASTQITRADGSVDFTRAGRTVNVRGAILARYRAAGGTTSSLGWPTSSEIPLRGGAFTTFENGSIYWSPTGGAQIVKGAIRNRWGFLGWERGWLGFPTGEERAVRGGLVQGFAGGLVYFSGATGAQAVRGAILDRYAASGWETGVLGFPTTSEVVVRGGAFTHFQGGSVYWSPAGGARIVRGAIRDAWAAQGWETGRLGFPRTEEYAVPGGVRQDFTGGSLTYTWATGRIG</sequence>
<dbReference type="PRINTS" id="PR00723">
    <property type="entry name" value="SUBTILISIN"/>
</dbReference>